<evidence type="ECO:0000313" key="2">
    <source>
        <dbReference type="EMBL" id="MCT7969728.1"/>
    </source>
</evidence>
<keyword evidence="1" id="KW-0812">Transmembrane</keyword>
<organism evidence="2 3">
    <name type="scientific">Laspinema palackyanum D2a</name>
    <dbReference type="NCBI Taxonomy" id="2953684"/>
    <lineage>
        <taxon>Bacteria</taxon>
        <taxon>Bacillati</taxon>
        <taxon>Cyanobacteriota</taxon>
        <taxon>Cyanophyceae</taxon>
        <taxon>Oscillatoriophycideae</taxon>
        <taxon>Oscillatoriales</taxon>
        <taxon>Laspinemataceae</taxon>
        <taxon>Laspinema</taxon>
        <taxon>Laspinema palackyanum</taxon>
    </lineage>
</organism>
<protein>
    <submittedName>
        <fullName evidence="2">Uncharacterized protein</fullName>
    </submittedName>
</protein>
<comment type="caution">
    <text evidence="2">The sequence shown here is derived from an EMBL/GenBank/DDBJ whole genome shotgun (WGS) entry which is preliminary data.</text>
</comment>
<keyword evidence="1" id="KW-0472">Membrane</keyword>
<keyword evidence="1" id="KW-1133">Transmembrane helix</keyword>
<name>A0ABT2MY96_9CYAN</name>
<sequence>MKITHILALIGLAAIAQYFGLFSRWGIDLAKLKPPSPITSGSSPTSPQPEGCPYSYSEVLIFTLNEVGASLPPECLKRDEGQI</sequence>
<dbReference type="RefSeq" id="WP_368009176.1">
    <property type="nucleotide sequence ID" value="NZ_JAMXFF010000058.1"/>
</dbReference>
<dbReference type="Proteomes" id="UP001525890">
    <property type="component" value="Unassembled WGS sequence"/>
</dbReference>
<proteinExistence type="predicted"/>
<gene>
    <name evidence="2" type="ORF">NG799_25785</name>
</gene>
<accession>A0ABT2MY96</accession>
<evidence type="ECO:0000313" key="3">
    <source>
        <dbReference type="Proteomes" id="UP001525890"/>
    </source>
</evidence>
<reference evidence="2 3" key="1">
    <citation type="journal article" date="2022" name="Front. Microbiol.">
        <title>High genomic differentiation and limited gene flow indicate recent cryptic speciation within the genus Laspinema (cyanobacteria).</title>
        <authorList>
            <person name="Stanojkovic A."/>
            <person name="Skoupy S."/>
            <person name="Skaloud P."/>
            <person name="Dvorak P."/>
        </authorList>
    </citation>
    <scope>NUCLEOTIDE SEQUENCE [LARGE SCALE GENOMIC DNA]</scope>
    <source>
        <strain evidence="2 3">D2a</strain>
    </source>
</reference>
<dbReference type="EMBL" id="JAMXFF010000058">
    <property type="protein sequence ID" value="MCT7969728.1"/>
    <property type="molecule type" value="Genomic_DNA"/>
</dbReference>
<feature type="transmembrane region" description="Helical" evidence="1">
    <location>
        <begin position="6"/>
        <end position="27"/>
    </location>
</feature>
<evidence type="ECO:0000256" key="1">
    <source>
        <dbReference type="SAM" id="Phobius"/>
    </source>
</evidence>
<keyword evidence="3" id="KW-1185">Reference proteome</keyword>